<feature type="domain" description="Glycosyltransferase 2-like" evidence="5">
    <location>
        <begin position="42"/>
        <end position="204"/>
    </location>
</feature>
<dbReference type="EC" id="2.4.1.-" evidence="6"/>
<evidence type="ECO:0000313" key="7">
    <source>
        <dbReference type="Proteomes" id="UP000315010"/>
    </source>
</evidence>
<name>A0A5C5Z1L6_9BACT</name>
<keyword evidence="7" id="KW-1185">Reference proteome</keyword>
<dbReference type="PANTHER" id="PTHR43630">
    <property type="entry name" value="POLY-BETA-1,6-N-ACETYL-D-GLUCOSAMINE SYNTHASE"/>
    <property type="match status" value="1"/>
</dbReference>
<evidence type="ECO:0000256" key="3">
    <source>
        <dbReference type="ARBA" id="ARBA00022679"/>
    </source>
</evidence>
<comment type="caution">
    <text evidence="6">The sequence shown here is derived from an EMBL/GenBank/DDBJ whole genome shotgun (WGS) entry which is preliminary data.</text>
</comment>
<gene>
    <name evidence="6" type="primary">icaA</name>
    <name evidence="6" type="ORF">CA13_25930</name>
</gene>
<evidence type="ECO:0000256" key="4">
    <source>
        <dbReference type="SAM" id="Phobius"/>
    </source>
</evidence>
<dbReference type="OrthoDB" id="9766299at2"/>
<evidence type="ECO:0000313" key="6">
    <source>
        <dbReference type="EMBL" id="TWT81145.1"/>
    </source>
</evidence>
<dbReference type="GO" id="GO:0016757">
    <property type="term" value="F:glycosyltransferase activity"/>
    <property type="evidence" value="ECO:0007669"/>
    <property type="project" value="UniProtKB-KW"/>
</dbReference>
<proteinExistence type="inferred from homology"/>
<dbReference type="RefSeq" id="WP_146396838.1">
    <property type="nucleotide sequence ID" value="NZ_SJPJ01000001.1"/>
</dbReference>
<dbReference type="InterPro" id="IPR029044">
    <property type="entry name" value="Nucleotide-diphossugar_trans"/>
</dbReference>
<organism evidence="6 7">
    <name type="scientific">Novipirellula herctigrandis</name>
    <dbReference type="NCBI Taxonomy" id="2527986"/>
    <lineage>
        <taxon>Bacteria</taxon>
        <taxon>Pseudomonadati</taxon>
        <taxon>Planctomycetota</taxon>
        <taxon>Planctomycetia</taxon>
        <taxon>Pirellulales</taxon>
        <taxon>Pirellulaceae</taxon>
        <taxon>Novipirellula</taxon>
    </lineage>
</organism>
<dbReference type="Pfam" id="PF00535">
    <property type="entry name" value="Glycos_transf_2"/>
    <property type="match status" value="1"/>
</dbReference>
<evidence type="ECO:0000256" key="1">
    <source>
        <dbReference type="ARBA" id="ARBA00006739"/>
    </source>
</evidence>
<feature type="transmembrane region" description="Helical" evidence="4">
    <location>
        <begin position="343"/>
        <end position="363"/>
    </location>
</feature>
<evidence type="ECO:0000256" key="2">
    <source>
        <dbReference type="ARBA" id="ARBA00022676"/>
    </source>
</evidence>
<dbReference type="AlphaFoldDB" id="A0A5C5Z1L6"/>
<keyword evidence="3 6" id="KW-0808">Transferase</keyword>
<keyword evidence="4" id="KW-0812">Transmembrane</keyword>
<sequence>MIIVFWGSLLLLFHAHFLYPMLAVLARRNRTCTEPDFSPSISMLVPAHNECDVIAEKIDNFEALDYPADKLELVIFDDGSDDETYDVARNRATNRIRVIRGDVRAGKATAVNQLVRLATHPVLLLTDANVTLEADAVAKLVMHLTDASVGAVTGEVRLVGSDEEFRSGESLYYRMERQIQRAESNVSSVMGVDGAMYVLRRELYKPLPTDTILDDFLISMNVLRSRRRIVYEQAATAIETGTLSARQEFNRRVRIAAGAVQLLRRGIVPHWGQWAVWFQFVSHKLLRWCSPILIATLIISSIALTSAATIYIAFALFLTLLASGVLLTLLFPRLRRSSSVASVLFYFGMSQIAMSVGIVRGLLNRQPPQWEKVKRTEEGIESNSTATGK</sequence>
<accession>A0A5C5Z1L6</accession>
<keyword evidence="4" id="KW-1133">Transmembrane helix</keyword>
<keyword evidence="2 6" id="KW-0328">Glycosyltransferase</keyword>
<feature type="transmembrane region" description="Helical" evidence="4">
    <location>
        <begin position="310"/>
        <end position="331"/>
    </location>
</feature>
<dbReference type="EMBL" id="SJPJ01000001">
    <property type="protein sequence ID" value="TWT81145.1"/>
    <property type="molecule type" value="Genomic_DNA"/>
</dbReference>
<reference evidence="6 7" key="1">
    <citation type="submission" date="2019-02" db="EMBL/GenBank/DDBJ databases">
        <title>Deep-cultivation of Planctomycetes and their phenomic and genomic characterization uncovers novel biology.</title>
        <authorList>
            <person name="Wiegand S."/>
            <person name="Jogler M."/>
            <person name="Boedeker C."/>
            <person name="Pinto D."/>
            <person name="Vollmers J."/>
            <person name="Rivas-Marin E."/>
            <person name="Kohn T."/>
            <person name="Peeters S.H."/>
            <person name="Heuer A."/>
            <person name="Rast P."/>
            <person name="Oberbeckmann S."/>
            <person name="Bunk B."/>
            <person name="Jeske O."/>
            <person name="Meyerdierks A."/>
            <person name="Storesund J.E."/>
            <person name="Kallscheuer N."/>
            <person name="Luecker S."/>
            <person name="Lage O.M."/>
            <person name="Pohl T."/>
            <person name="Merkel B.J."/>
            <person name="Hornburger P."/>
            <person name="Mueller R.-W."/>
            <person name="Bruemmer F."/>
            <person name="Labrenz M."/>
            <person name="Spormann A.M."/>
            <person name="Op Den Camp H."/>
            <person name="Overmann J."/>
            <person name="Amann R."/>
            <person name="Jetten M.S.M."/>
            <person name="Mascher T."/>
            <person name="Medema M.H."/>
            <person name="Devos D.P."/>
            <person name="Kaster A.-K."/>
            <person name="Ovreas L."/>
            <person name="Rohde M."/>
            <person name="Galperin M.Y."/>
            <person name="Jogler C."/>
        </authorList>
    </citation>
    <scope>NUCLEOTIDE SEQUENCE [LARGE SCALE GENOMIC DNA]</scope>
    <source>
        <strain evidence="6 7">CA13</strain>
    </source>
</reference>
<evidence type="ECO:0000259" key="5">
    <source>
        <dbReference type="Pfam" id="PF00535"/>
    </source>
</evidence>
<dbReference type="Proteomes" id="UP000315010">
    <property type="component" value="Unassembled WGS sequence"/>
</dbReference>
<comment type="similarity">
    <text evidence="1">Belongs to the glycosyltransferase 2 family.</text>
</comment>
<feature type="transmembrane region" description="Helical" evidence="4">
    <location>
        <begin position="6"/>
        <end position="26"/>
    </location>
</feature>
<dbReference type="CDD" id="cd06439">
    <property type="entry name" value="CESA_like_1"/>
    <property type="match status" value="1"/>
</dbReference>
<dbReference type="Gene3D" id="3.90.550.10">
    <property type="entry name" value="Spore Coat Polysaccharide Biosynthesis Protein SpsA, Chain A"/>
    <property type="match status" value="1"/>
</dbReference>
<dbReference type="SUPFAM" id="SSF53448">
    <property type="entry name" value="Nucleotide-diphospho-sugar transferases"/>
    <property type="match status" value="1"/>
</dbReference>
<dbReference type="InterPro" id="IPR001173">
    <property type="entry name" value="Glyco_trans_2-like"/>
</dbReference>
<protein>
    <submittedName>
        <fullName evidence="6">Poly-beta-1,6-N-acetyl-D-glucosamine synthase</fullName>
        <ecNumber evidence="6">2.4.1.-</ecNumber>
    </submittedName>
</protein>
<keyword evidence="4" id="KW-0472">Membrane</keyword>
<feature type="transmembrane region" description="Helical" evidence="4">
    <location>
        <begin position="285"/>
        <end position="304"/>
    </location>
</feature>
<dbReference type="PANTHER" id="PTHR43630:SF1">
    <property type="entry name" value="POLY-BETA-1,6-N-ACETYL-D-GLUCOSAMINE SYNTHASE"/>
    <property type="match status" value="1"/>
</dbReference>